<gene>
    <name evidence="1" type="ORF">QFC24_000302</name>
</gene>
<sequence length="469" mass="52763">MGKGSYIPSNVAKEEDEHPGAGSHYVRGRAHPSVAKAVQLVQDRDFTALLNGGLEQVHAVRSADELLHTGIADYTFIPGEEGILGKGKFSTVYKVKGVDGKFYALKHTPLYPHHPLIAARLLREPTLLAQIPPHPCLIGVQGWIKTPDHFYLVEDLSSEHVPLSDLPTPLENIGLIRKILDQLVSVVRDGLHRDGRVCHRDLKAENILINDHGDLVLLGLTMLALLTGRRYPIGTSHTHLEVMAHSVKECLQEVDHIHKRLRGLQRSAAVSDIDRMQAQDDWDTVRDAVEEFLLIDGNTRILAFERYQLDDCIQKHVASHKVKMEKLRYDRDEAIQEANRVRQTTTNVSDENVDEAPGKPIRPEEHRLRGLNLKLSSSYEASNIPPASPVDSDDGERTPLLHTPILRDVTESEEEERPARSKERKDFSHIVKTRAEHPEIHITPVNAFYYDRAHSASPARFSKAFPSIR</sequence>
<organism evidence="1 2">
    <name type="scientific">Naganishia onofrii</name>
    <dbReference type="NCBI Taxonomy" id="1851511"/>
    <lineage>
        <taxon>Eukaryota</taxon>
        <taxon>Fungi</taxon>
        <taxon>Dikarya</taxon>
        <taxon>Basidiomycota</taxon>
        <taxon>Agaricomycotina</taxon>
        <taxon>Tremellomycetes</taxon>
        <taxon>Filobasidiales</taxon>
        <taxon>Filobasidiaceae</taxon>
        <taxon>Naganishia</taxon>
    </lineage>
</organism>
<proteinExistence type="predicted"/>
<name>A0ACC2XWM8_9TREE</name>
<dbReference type="Proteomes" id="UP001234202">
    <property type="component" value="Unassembled WGS sequence"/>
</dbReference>
<protein>
    <submittedName>
        <fullName evidence="1">Uncharacterized protein</fullName>
    </submittedName>
</protein>
<keyword evidence="2" id="KW-1185">Reference proteome</keyword>
<comment type="caution">
    <text evidence="1">The sequence shown here is derived from an EMBL/GenBank/DDBJ whole genome shotgun (WGS) entry which is preliminary data.</text>
</comment>
<evidence type="ECO:0000313" key="2">
    <source>
        <dbReference type="Proteomes" id="UP001234202"/>
    </source>
</evidence>
<dbReference type="EMBL" id="JASBWV010000001">
    <property type="protein sequence ID" value="KAJ9128015.1"/>
    <property type="molecule type" value="Genomic_DNA"/>
</dbReference>
<accession>A0ACC2XWM8</accession>
<reference evidence="1" key="1">
    <citation type="submission" date="2023-04" db="EMBL/GenBank/DDBJ databases">
        <title>Draft Genome sequencing of Naganishia species isolated from polar environments using Oxford Nanopore Technology.</title>
        <authorList>
            <person name="Leo P."/>
            <person name="Venkateswaran K."/>
        </authorList>
    </citation>
    <scope>NUCLEOTIDE SEQUENCE</scope>
    <source>
        <strain evidence="1">DBVPG 5303</strain>
    </source>
</reference>
<evidence type="ECO:0000313" key="1">
    <source>
        <dbReference type="EMBL" id="KAJ9128015.1"/>
    </source>
</evidence>